<dbReference type="EMBL" id="CP122963">
    <property type="protein sequence ID" value="WGM60879.1"/>
    <property type="molecule type" value="Genomic_DNA"/>
</dbReference>
<feature type="region of interest" description="Disordered" evidence="1">
    <location>
        <begin position="607"/>
        <end position="646"/>
    </location>
</feature>
<dbReference type="Proteomes" id="UP000305410">
    <property type="component" value="Chromosome Linear"/>
</dbReference>
<evidence type="ECO:0000259" key="2">
    <source>
        <dbReference type="PROSITE" id="PS50853"/>
    </source>
</evidence>
<dbReference type="Pfam" id="PF00041">
    <property type="entry name" value="fn3"/>
    <property type="match status" value="1"/>
</dbReference>
<dbReference type="InterPro" id="IPR013783">
    <property type="entry name" value="Ig-like_fold"/>
</dbReference>
<dbReference type="SMART" id="SM00869">
    <property type="entry name" value="Autotransporter"/>
    <property type="match status" value="1"/>
</dbReference>
<dbReference type="InterPro" id="IPR036116">
    <property type="entry name" value="FN3_sf"/>
</dbReference>
<proteinExistence type="predicted"/>
<dbReference type="GO" id="GO:0005509">
    <property type="term" value="F:calcium ion binding"/>
    <property type="evidence" value="ECO:0007669"/>
    <property type="project" value="InterPro"/>
</dbReference>
<name>A0AAF0KA98_AGRTU</name>
<dbReference type="SUPFAM" id="SSF103515">
    <property type="entry name" value="Autotransporter"/>
    <property type="match status" value="1"/>
</dbReference>
<evidence type="ECO:0000256" key="1">
    <source>
        <dbReference type="SAM" id="MobiDB-lite"/>
    </source>
</evidence>
<dbReference type="PROSITE" id="PS50853">
    <property type="entry name" value="FN3"/>
    <property type="match status" value="1"/>
</dbReference>
<dbReference type="InterPro" id="IPR055354">
    <property type="entry name" value="DUF7507"/>
</dbReference>
<dbReference type="SUPFAM" id="SSF49265">
    <property type="entry name" value="Fibronectin type III"/>
    <property type="match status" value="1"/>
</dbReference>
<evidence type="ECO:0000313" key="4">
    <source>
        <dbReference type="EMBL" id="WGM60879.1"/>
    </source>
</evidence>
<dbReference type="InterPro" id="IPR015919">
    <property type="entry name" value="Cadherin-like_sf"/>
</dbReference>
<evidence type="ECO:0000313" key="5">
    <source>
        <dbReference type="Proteomes" id="UP000305410"/>
    </source>
</evidence>
<dbReference type="PANTHER" id="PTHR34720:SF9">
    <property type="entry name" value="BLR4714 PROTEIN"/>
    <property type="match status" value="1"/>
</dbReference>
<dbReference type="CDD" id="cd00063">
    <property type="entry name" value="FN3"/>
    <property type="match status" value="1"/>
</dbReference>
<dbReference type="SMART" id="SM00060">
    <property type="entry name" value="FN3"/>
    <property type="match status" value="1"/>
</dbReference>
<organism evidence="4 5">
    <name type="scientific">Agrobacterium tumefaciens</name>
    <dbReference type="NCBI Taxonomy" id="358"/>
    <lineage>
        <taxon>Bacteria</taxon>
        <taxon>Pseudomonadati</taxon>
        <taxon>Pseudomonadota</taxon>
        <taxon>Alphaproteobacteria</taxon>
        <taxon>Hyphomicrobiales</taxon>
        <taxon>Rhizobiaceae</taxon>
        <taxon>Rhizobium/Agrobacterium group</taxon>
        <taxon>Agrobacterium</taxon>
        <taxon>Agrobacterium tumefaciens complex</taxon>
    </lineage>
</organism>
<evidence type="ECO:0000259" key="3">
    <source>
        <dbReference type="PROSITE" id="PS51208"/>
    </source>
</evidence>
<gene>
    <name evidence="4" type="ORF">CFBP5506_14405</name>
</gene>
<reference evidence="4" key="2">
    <citation type="submission" date="2023-04" db="EMBL/GenBank/DDBJ databases">
        <title>Complete genome sequence of Agrobacterium salinitolerans CFBP5506.</title>
        <authorList>
            <person name="Yen H.-C."/>
            <person name="Yan X.-H."/>
            <person name="Lai E.-M."/>
            <person name="Kuo C.-H."/>
        </authorList>
    </citation>
    <scope>NUCLEOTIDE SEQUENCE</scope>
    <source>
        <strain evidence="4">CFBP5506</strain>
    </source>
</reference>
<dbReference type="SUPFAM" id="SSF49313">
    <property type="entry name" value="Cadherin-like"/>
    <property type="match status" value="4"/>
</dbReference>
<dbReference type="Pfam" id="PF05345">
    <property type="entry name" value="He_PIG"/>
    <property type="match status" value="4"/>
</dbReference>
<dbReference type="CDD" id="cd11304">
    <property type="entry name" value="Cadherin_repeat"/>
    <property type="match status" value="1"/>
</dbReference>
<dbReference type="InterPro" id="IPR032109">
    <property type="entry name" value="Big_3_5"/>
</dbReference>
<sequence>MGSGHSWWNDVARGAASSFHTILKTASLSLALVTLSVTASLAQSVSVSASPATFNAEGDVIRFDYVIDPGSYTITGINSTSTSIKGASVSCPSLGGGLEYPNKLTCTATYPVDSLDVMSGQFSDFATFTGTRIGGNGSVTMTSNTVVVRAATGGPVIISVTSSPNPSQPGEEVAVTATVSSMGCNAGQSPPGSVTISIGSQSESFGLSPTAPVSAASSATFRTSSLASGTYPVSASYSGGSGCSTGTGSGSNHTVETKPTVTINQAAGQADPTSRSPIMFDVTFDKPIVGFSSADVQLSGTAGATSVAITGSGPTYSIAVSGMSQAGTVTATIPAGRVTTPAGLANEASTSTDNTVTYDPIKITPVTLSTPVYNQPYGPITLTAAGGTGPHSFAVSAGSLPTGLSLTSSGDLSGTATQSGTFAFTVTAKDSAGSTGAQSYTLAIAAPVIEINPTGLPAATYDVAYNQTLTASGGALPLVFSVTTGSLPYGLTLSTAGVLSGTPIVAENTSFTITATDANGETGSRAYSIDVAPTIPDASTGISATAGDTQASVSFQPPQRTGGTTITSYTVTTSPPDVAPVTGPSSPIVINGLTNGQSYTFTVTAENSVGSGSPSTASNSVTPRATQTITFPNPGPQTFGTTPALTATSDSGLTPIFTSSTTTVCTVTTTGLLAFVSTGTCTINADQPGNDDYLAATQVSRSFTVNPAVPIANNVSVTILPDSASNILPLDVTGGAATTVAVATAPTHGTANANGTTISYTPAQGYTGQDSFTYTATNVSGTSAPATVNIQVTATTLVFSPAPGRLADAFTAVPYHETISISGGRAPYQYTISGTLPNGLNFNTATGEITGTATTPGVSSFSVTARDADNVTASAVYNIAVLAPAPVATDGAVTVAADSSGNPVPLNLSGGQADTIIVVAGPSHGTATVTGVALTYSPAGGYSGPDSITYTASNSTGSSTATITVTVTPPPGALSLSPSGGALKDAMAGEAYSQAITASGGTAPLIYSLAGGTLPRGMVLNLSTGELTGPLETETEGDYSFTVQVRDARDSTLSAAYTLKVTPREVNVTDREISVAPGATPPNVNLAAGATGGPFTAADLTFVSPPNAGRASIVNGEFAQASGPQATGFYLKFIPNPAFSGQARVGFRLTSALGSSNQGTITYKLGYDAAQVANEINDLVHGFVSTRQNLIASTVKIPGLLERRQMANATEAVTSSATPSGEGMVFGFSTSLAQIEAARNKADGVTESELPEFNIWLDGTFLVHNREESGSKWGSFAMISAGADYLISDKALLGFSFHFDRMTDPTDGDNELTGNGWLAGPNASLEIAKGIFWNSSLLYGGSANDIDTPFWDGSFDTTRWLFDTSISGRFDIDDVTTFTPKLRGVYFSETVDDYAVANGAGDRIDLEGFREEQLRVSLGAEVARQVALENGSIVTPKFGGTVGVSGLDGTGAFGSITTGVSMETVENWSVDAALLLNFEGNGETSAGAKLGVSKKF</sequence>
<dbReference type="PANTHER" id="PTHR34720">
    <property type="entry name" value="MICROCYSTIN DEPENDENT PROTEIN"/>
    <property type="match status" value="1"/>
</dbReference>
<dbReference type="InterPro" id="IPR036709">
    <property type="entry name" value="Autotransporte_beta_dom_sf"/>
</dbReference>
<protein>
    <submittedName>
        <fullName evidence="4">Ig domain-containing protein</fullName>
    </submittedName>
</protein>
<dbReference type="Pfam" id="PF24346">
    <property type="entry name" value="DUF7507"/>
    <property type="match status" value="1"/>
</dbReference>
<dbReference type="Gene3D" id="2.60.40.3440">
    <property type="match status" value="1"/>
</dbReference>
<dbReference type="InterPro" id="IPR003961">
    <property type="entry name" value="FN3_dom"/>
</dbReference>
<dbReference type="Gene3D" id="2.40.128.130">
    <property type="entry name" value="Autotransporter beta-domain"/>
    <property type="match status" value="1"/>
</dbReference>
<feature type="domain" description="Autotransporter" evidence="3">
    <location>
        <begin position="1248"/>
        <end position="1496"/>
    </location>
</feature>
<dbReference type="Pfam" id="PF17963">
    <property type="entry name" value="Big_9"/>
    <property type="match status" value="2"/>
</dbReference>
<accession>A0AAF0KA98</accession>
<dbReference type="RefSeq" id="WP_080793766.1">
    <property type="nucleotide sequence ID" value="NZ_CP122963.1"/>
</dbReference>
<reference evidence="4" key="1">
    <citation type="submission" date="2019-04" db="EMBL/GenBank/DDBJ databases">
        <authorList>
            <person name="Chiang H.-Y."/>
            <person name="Huang Y.-Y."/>
            <person name="Chou L."/>
            <person name="Lai E.-M."/>
            <person name="Kuo C.-H."/>
        </authorList>
    </citation>
    <scope>NUCLEOTIDE SEQUENCE</scope>
    <source>
        <strain evidence="4">CFBP5506</strain>
    </source>
</reference>
<dbReference type="InterPro" id="IPR005546">
    <property type="entry name" value="Autotransporte_beta"/>
</dbReference>
<dbReference type="PROSITE" id="PS51208">
    <property type="entry name" value="AUTOTRANSPORTER"/>
    <property type="match status" value="1"/>
</dbReference>
<dbReference type="Pfam" id="PF16640">
    <property type="entry name" value="Big_3_5"/>
    <property type="match status" value="1"/>
</dbReference>
<dbReference type="GO" id="GO:0016020">
    <property type="term" value="C:membrane"/>
    <property type="evidence" value="ECO:0007669"/>
    <property type="project" value="InterPro"/>
</dbReference>
<feature type="domain" description="Fibronectin type-III" evidence="2">
    <location>
        <begin position="532"/>
        <end position="625"/>
    </location>
</feature>
<dbReference type="Gene3D" id="2.60.40.10">
    <property type="entry name" value="Immunoglobulins"/>
    <property type="match status" value="6"/>
</dbReference>